<protein>
    <submittedName>
        <fullName evidence="1">Uncharacterized protein</fullName>
    </submittedName>
</protein>
<keyword evidence="2" id="KW-1185">Reference proteome</keyword>
<dbReference type="EMBL" id="REGN01004042">
    <property type="protein sequence ID" value="RNA19446.1"/>
    <property type="molecule type" value="Genomic_DNA"/>
</dbReference>
<organism evidence="1 2">
    <name type="scientific">Brachionus plicatilis</name>
    <name type="common">Marine rotifer</name>
    <name type="synonym">Brachionus muelleri</name>
    <dbReference type="NCBI Taxonomy" id="10195"/>
    <lineage>
        <taxon>Eukaryota</taxon>
        <taxon>Metazoa</taxon>
        <taxon>Spiralia</taxon>
        <taxon>Gnathifera</taxon>
        <taxon>Rotifera</taxon>
        <taxon>Eurotatoria</taxon>
        <taxon>Monogononta</taxon>
        <taxon>Pseudotrocha</taxon>
        <taxon>Ploima</taxon>
        <taxon>Brachionidae</taxon>
        <taxon>Brachionus</taxon>
    </lineage>
</organism>
<accession>A0A3M7R7C5</accession>
<reference evidence="1 2" key="1">
    <citation type="journal article" date="2018" name="Sci. Rep.">
        <title>Genomic signatures of local adaptation to the degree of environmental predictability in rotifers.</title>
        <authorList>
            <person name="Franch-Gras L."/>
            <person name="Hahn C."/>
            <person name="Garcia-Roger E.M."/>
            <person name="Carmona M.J."/>
            <person name="Serra M."/>
            <person name="Gomez A."/>
        </authorList>
    </citation>
    <scope>NUCLEOTIDE SEQUENCE [LARGE SCALE GENOMIC DNA]</scope>
    <source>
        <strain evidence="1">HYR1</strain>
    </source>
</reference>
<sequence length="120" mass="13897">MREELNFFLNNKIDEICHLSEFSCNFVFTTFKILKSGLGLDLRLVTFKQLRKNDFFFKGKIKQLLKGLLMSTFLELSYFVLLNSSRIALDLILNFSLFLKIKLLVKFSSRKTGVSKGSVV</sequence>
<gene>
    <name evidence="1" type="ORF">BpHYR1_033289</name>
</gene>
<dbReference type="Proteomes" id="UP000276133">
    <property type="component" value="Unassembled WGS sequence"/>
</dbReference>
<evidence type="ECO:0000313" key="1">
    <source>
        <dbReference type="EMBL" id="RNA19446.1"/>
    </source>
</evidence>
<comment type="caution">
    <text evidence="1">The sequence shown here is derived from an EMBL/GenBank/DDBJ whole genome shotgun (WGS) entry which is preliminary data.</text>
</comment>
<name>A0A3M7R7C5_BRAPC</name>
<evidence type="ECO:0000313" key="2">
    <source>
        <dbReference type="Proteomes" id="UP000276133"/>
    </source>
</evidence>
<dbReference type="AlphaFoldDB" id="A0A3M7R7C5"/>
<proteinExistence type="predicted"/>